<comment type="caution">
    <text evidence="2">The sequence shown here is derived from an EMBL/GenBank/DDBJ whole genome shotgun (WGS) entry which is preliminary data.</text>
</comment>
<dbReference type="RefSeq" id="WP_310026943.1">
    <property type="nucleotide sequence ID" value="NZ_JAVDVI010000010.1"/>
</dbReference>
<proteinExistence type="predicted"/>
<dbReference type="Proteomes" id="UP001255185">
    <property type="component" value="Unassembled WGS sequence"/>
</dbReference>
<gene>
    <name evidence="2" type="ORF">J2X31_002407</name>
</gene>
<keyword evidence="1" id="KW-1133">Transmembrane helix</keyword>
<dbReference type="InterPro" id="IPR046077">
    <property type="entry name" value="DUF6095"/>
</dbReference>
<accession>A0ABU1TR12</accession>
<sequence length="73" mass="8171">MGTNRKILSKGISYMSWALPALFIGPAIIHFAFINKLQPLYWLILSIGILVCLTGMVLVFLGIKTIIKSMFDK</sequence>
<organism evidence="2 3">
    <name type="scientific">Flavobacterium arsenatis</name>
    <dbReference type="NCBI Taxonomy" id="1484332"/>
    <lineage>
        <taxon>Bacteria</taxon>
        <taxon>Pseudomonadati</taxon>
        <taxon>Bacteroidota</taxon>
        <taxon>Flavobacteriia</taxon>
        <taxon>Flavobacteriales</taxon>
        <taxon>Flavobacteriaceae</taxon>
        <taxon>Flavobacterium</taxon>
    </lineage>
</organism>
<feature type="transmembrane region" description="Helical" evidence="1">
    <location>
        <begin position="40"/>
        <end position="63"/>
    </location>
</feature>
<dbReference type="EMBL" id="JAVDVI010000010">
    <property type="protein sequence ID" value="MDR6968384.1"/>
    <property type="molecule type" value="Genomic_DNA"/>
</dbReference>
<evidence type="ECO:0000313" key="3">
    <source>
        <dbReference type="Proteomes" id="UP001255185"/>
    </source>
</evidence>
<keyword evidence="1" id="KW-0812">Transmembrane</keyword>
<evidence type="ECO:0000256" key="1">
    <source>
        <dbReference type="SAM" id="Phobius"/>
    </source>
</evidence>
<reference evidence="2 3" key="1">
    <citation type="submission" date="2023-07" db="EMBL/GenBank/DDBJ databases">
        <title>Sorghum-associated microbial communities from plants grown in Nebraska, USA.</title>
        <authorList>
            <person name="Schachtman D."/>
        </authorList>
    </citation>
    <scope>NUCLEOTIDE SEQUENCE [LARGE SCALE GENOMIC DNA]</scope>
    <source>
        <strain evidence="2 3">3773</strain>
    </source>
</reference>
<keyword evidence="3" id="KW-1185">Reference proteome</keyword>
<dbReference type="Pfam" id="PF19589">
    <property type="entry name" value="DUF6095"/>
    <property type="match status" value="1"/>
</dbReference>
<keyword evidence="1" id="KW-0472">Membrane</keyword>
<protein>
    <submittedName>
        <fullName evidence="2">Uncharacterized protein</fullName>
    </submittedName>
</protein>
<name>A0ABU1TR12_9FLAO</name>
<evidence type="ECO:0000313" key="2">
    <source>
        <dbReference type="EMBL" id="MDR6968384.1"/>
    </source>
</evidence>
<feature type="transmembrane region" description="Helical" evidence="1">
    <location>
        <begin position="12"/>
        <end position="34"/>
    </location>
</feature>